<dbReference type="Pfam" id="PF00069">
    <property type="entry name" value="Pkinase"/>
    <property type="match status" value="1"/>
</dbReference>
<keyword evidence="1" id="KW-0723">Serine/threonine-protein kinase</keyword>
<dbReference type="SUPFAM" id="SSF56112">
    <property type="entry name" value="Protein kinase-like (PK-like)"/>
    <property type="match status" value="1"/>
</dbReference>
<dbReference type="SMART" id="SM00220">
    <property type="entry name" value="S_TKc"/>
    <property type="match status" value="1"/>
</dbReference>
<keyword evidence="4" id="KW-0418">Kinase</keyword>
<keyword evidence="8" id="KW-1185">Reference proteome</keyword>
<protein>
    <recommendedName>
        <fullName evidence="6">Protein kinase domain-containing protein</fullName>
    </recommendedName>
</protein>
<comment type="caution">
    <text evidence="7">The sequence shown here is derived from an EMBL/GenBank/DDBJ whole genome shotgun (WGS) entry which is preliminary data.</text>
</comment>
<organism evidence="7 8">
    <name type="scientific">Kipferlia bialata</name>
    <dbReference type="NCBI Taxonomy" id="797122"/>
    <lineage>
        <taxon>Eukaryota</taxon>
        <taxon>Metamonada</taxon>
        <taxon>Carpediemonas-like organisms</taxon>
        <taxon>Kipferlia</taxon>
    </lineage>
</organism>
<reference evidence="7 8" key="1">
    <citation type="journal article" date="2018" name="PLoS ONE">
        <title>The draft genome of Kipferlia bialata reveals reductive genome evolution in fornicate parasites.</title>
        <authorList>
            <person name="Tanifuji G."/>
            <person name="Takabayashi S."/>
            <person name="Kume K."/>
            <person name="Takagi M."/>
            <person name="Nakayama T."/>
            <person name="Kamikawa R."/>
            <person name="Inagaki Y."/>
            <person name="Hashimoto T."/>
        </authorList>
    </citation>
    <scope>NUCLEOTIDE SEQUENCE [LARGE SCALE GENOMIC DNA]</scope>
    <source>
        <strain evidence="7">NY0173</strain>
    </source>
</reference>
<name>A0A9K3CRH6_9EUKA</name>
<dbReference type="OrthoDB" id="192887at2759"/>
<dbReference type="Gene3D" id="1.10.510.10">
    <property type="entry name" value="Transferase(Phosphotransferase) domain 1"/>
    <property type="match status" value="1"/>
</dbReference>
<dbReference type="FunFam" id="1.10.510.10:FF:000040">
    <property type="entry name" value="Mitogen-activated protein kinase"/>
    <property type="match status" value="1"/>
</dbReference>
<proteinExistence type="predicted"/>
<keyword evidence="3" id="KW-0547">Nucleotide-binding</keyword>
<dbReference type="EMBL" id="BDIP01000269">
    <property type="protein sequence ID" value="GIQ80920.1"/>
    <property type="molecule type" value="Genomic_DNA"/>
</dbReference>
<evidence type="ECO:0000256" key="5">
    <source>
        <dbReference type="ARBA" id="ARBA00022840"/>
    </source>
</evidence>
<dbReference type="Proteomes" id="UP000265618">
    <property type="component" value="Unassembled WGS sequence"/>
</dbReference>
<dbReference type="AlphaFoldDB" id="A0A9K3CRH6"/>
<evidence type="ECO:0000256" key="3">
    <source>
        <dbReference type="ARBA" id="ARBA00022741"/>
    </source>
</evidence>
<evidence type="ECO:0000259" key="6">
    <source>
        <dbReference type="PROSITE" id="PS50011"/>
    </source>
</evidence>
<evidence type="ECO:0000256" key="4">
    <source>
        <dbReference type="ARBA" id="ARBA00022777"/>
    </source>
</evidence>
<evidence type="ECO:0000313" key="7">
    <source>
        <dbReference type="EMBL" id="GIQ80920.1"/>
    </source>
</evidence>
<evidence type="ECO:0000256" key="1">
    <source>
        <dbReference type="ARBA" id="ARBA00022527"/>
    </source>
</evidence>
<dbReference type="InterPro" id="IPR008271">
    <property type="entry name" value="Ser/Thr_kinase_AS"/>
</dbReference>
<dbReference type="PANTHER" id="PTHR24055">
    <property type="entry name" value="MITOGEN-ACTIVATED PROTEIN KINASE"/>
    <property type="match status" value="1"/>
</dbReference>
<dbReference type="FunFam" id="3.30.200.20:FF:000046">
    <property type="entry name" value="Mitogen-activated protein kinase"/>
    <property type="match status" value="1"/>
</dbReference>
<evidence type="ECO:0000313" key="8">
    <source>
        <dbReference type="Proteomes" id="UP000265618"/>
    </source>
</evidence>
<dbReference type="GO" id="GO:0005524">
    <property type="term" value="F:ATP binding"/>
    <property type="evidence" value="ECO:0007669"/>
    <property type="project" value="UniProtKB-KW"/>
</dbReference>
<dbReference type="PROSITE" id="PS00108">
    <property type="entry name" value="PROTEIN_KINASE_ST"/>
    <property type="match status" value="1"/>
</dbReference>
<feature type="domain" description="Protein kinase" evidence="6">
    <location>
        <begin position="23"/>
        <end position="320"/>
    </location>
</feature>
<keyword evidence="2" id="KW-0808">Transferase</keyword>
<dbReference type="InterPro" id="IPR011009">
    <property type="entry name" value="Kinase-like_dom_sf"/>
</dbReference>
<gene>
    <name evidence="7" type="ORF">KIPB_001800</name>
</gene>
<accession>A0A9K3CRH6</accession>
<dbReference type="GO" id="GO:0004674">
    <property type="term" value="F:protein serine/threonine kinase activity"/>
    <property type="evidence" value="ECO:0007669"/>
    <property type="project" value="UniProtKB-KW"/>
</dbReference>
<dbReference type="CDD" id="cd07834">
    <property type="entry name" value="STKc_MAPK"/>
    <property type="match status" value="1"/>
</dbReference>
<keyword evidence="5" id="KW-0067">ATP-binding</keyword>
<dbReference type="PROSITE" id="PS50011">
    <property type="entry name" value="PROTEIN_KINASE_DOM"/>
    <property type="match status" value="1"/>
</dbReference>
<sequence>MTKATKFHSSVVRGTVFDVPEHYEVIKSSGQGSYGVVAQAKDTRRSSNSRVAIKKILNLFSPHLLDTKRNLREVAILNYLSHENVIKLIEIIPPQDKAAFDDIYVVYDYMQTDMHKVIVSKQSLSDEHIRFFAYQLVRGLKYLHSAGVVHRDLKPSNLLLNANCDLKICDFGLARLARTDEVEESKDAAMTGYVATRWYRAPEIILGDESYGYPVDVWSVGCIIAELIERRPLLPGKDYLRQLHMIFDLLGTPEPEDIKHICSDRAYRYVQSMPKRAGTGIKKRLGLESDSPALDLISKMLKFHPTERITAEEALRHPYFADLHDPTDEPGYVGSPISLPFEAEELTEANLRRSFLTEVAKNRQRHQ</sequence>
<dbReference type="InterPro" id="IPR050117">
    <property type="entry name" value="MAPK"/>
</dbReference>
<dbReference type="Gene3D" id="3.30.200.20">
    <property type="entry name" value="Phosphorylase Kinase, domain 1"/>
    <property type="match status" value="1"/>
</dbReference>
<dbReference type="InterPro" id="IPR000719">
    <property type="entry name" value="Prot_kinase_dom"/>
</dbReference>
<evidence type="ECO:0000256" key="2">
    <source>
        <dbReference type="ARBA" id="ARBA00022679"/>
    </source>
</evidence>